<feature type="chain" id="PRO_5045481432" description="Outer membrane protein beta-barrel domain-containing protein" evidence="1">
    <location>
        <begin position="19"/>
        <end position="196"/>
    </location>
</feature>
<proteinExistence type="predicted"/>
<reference evidence="2 3" key="1">
    <citation type="submission" date="2021-03" db="EMBL/GenBank/DDBJ databases">
        <title>Assistant Professor.</title>
        <authorList>
            <person name="Huq M.A."/>
        </authorList>
    </citation>
    <scope>NUCLEOTIDE SEQUENCE [LARGE SCALE GENOMIC DNA]</scope>
    <source>
        <strain evidence="2 3">MAH-29</strain>
    </source>
</reference>
<gene>
    <name evidence="2" type="ORF">J7I42_02190</name>
</gene>
<keyword evidence="3" id="KW-1185">Reference proteome</keyword>
<dbReference type="Proteomes" id="UP000677244">
    <property type="component" value="Unassembled WGS sequence"/>
</dbReference>
<name>A0ABS3YMF0_9BACT</name>
<protein>
    <recommendedName>
        <fullName evidence="4">Outer membrane protein beta-barrel domain-containing protein</fullName>
    </recommendedName>
</protein>
<evidence type="ECO:0000313" key="2">
    <source>
        <dbReference type="EMBL" id="MBO9199055.1"/>
    </source>
</evidence>
<evidence type="ECO:0000313" key="3">
    <source>
        <dbReference type="Proteomes" id="UP000677244"/>
    </source>
</evidence>
<evidence type="ECO:0008006" key="4">
    <source>
        <dbReference type="Google" id="ProtNLM"/>
    </source>
</evidence>
<dbReference type="EMBL" id="JAGHKO010000001">
    <property type="protein sequence ID" value="MBO9199055.1"/>
    <property type="molecule type" value="Genomic_DNA"/>
</dbReference>
<feature type="signal peptide" evidence="1">
    <location>
        <begin position="1"/>
        <end position="18"/>
    </location>
</feature>
<comment type="caution">
    <text evidence="2">The sequence shown here is derived from an EMBL/GenBank/DDBJ whole genome shotgun (WGS) entry which is preliminary data.</text>
</comment>
<evidence type="ECO:0000256" key="1">
    <source>
        <dbReference type="SAM" id="SignalP"/>
    </source>
</evidence>
<dbReference type="RefSeq" id="WP_209137133.1">
    <property type="nucleotide sequence ID" value="NZ_JAGHKO010000001.1"/>
</dbReference>
<organism evidence="2 3">
    <name type="scientific">Niastella soli</name>
    <dbReference type="NCBI Taxonomy" id="2821487"/>
    <lineage>
        <taxon>Bacteria</taxon>
        <taxon>Pseudomonadati</taxon>
        <taxon>Bacteroidota</taxon>
        <taxon>Chitinophagia</taxon>
        <taxon>Chitinophagales</taxon>
        <taxon>Chitinophagaceae</taxon>
        <taxon>Niastella</taxon>
    </lineage>
</organism>
<keyword evidence="1" id="KW-0732">Signal</keyword>
<accession>A0ABS3YMF0</accession>
<sequence>MKRLLTISIFFLPALLFAQQKTGSFIKEHLYVKVSPALVFSIARKEAPQNGGGQVAPAIFGAAGAKIRYAALGFSAGYFNLKEIAPVTLPIGADLTITDFKAKKAFPVITAQWHKAHSTENYGSGHYYYNISGKDLFSIGAGVSFRILKTTKIQTTLSYSKLSCDAKVTYVNGPNRSDTYYKSPLEMAVLAASIVL</sequence>